<evidence type="ECO:0000313" key="2">
    <source>
        <dbReference type="Proteomes" id="UP000220752"/>
    </source>
</evidence>
<name>A0A2A6Z7Q2_9FIRM</name>
<keyword evidence="2" id="KW-1185">Reference proteome</keyword>
<evidence type="ECO:0000313" key="1">
    <source>
        <dbReference type="EMBL" id="PDX57416.1"/>
    </source>
</evidence>
<sequence length="89" mass="9713">MNEPFVRKIYESGSDSVGSGIQDGLNFYGQQFKNLIESFPTVDAPIFLAAMKSVHDGIRGVIPENGADLEDDILQHVTTFVIPFPGGKK</sequence>
<protein>
    <submittedName>
        <fullName evidence="1">Uncharacterized protein</fullName>
    </submittedName>
</protein>
<dbReference type="Proteomes" id="UP000220752">
    <property type="component" value="Unassembled WGS sequence"/>
</dbReference>
<organism evidence="1 2">
    <name type="scientific">Faecalibacterium langellae</name>
    <dbReference type="NCBI Taxonomy" id="3435293"/>
    <lineage>
        <taxon>Bacteria</taxon>
        <taxon>Bacillati</taxon>
        <taxon>Bacillota</taxon>
        <taxon>Clostridia</taxon>
        <taxon>Eubacteriales</taxon>
        <taxon>Oscillospiraceae</taxon>
        <taxon>Faecalibacterium</taxon>
    </lineage>
</organism>
<dbReference type="EMBL" id="NMTQ01000037">
    <property type="protein sequence ID" value="PDX57416.1"/>
    <property type="molecule type" value="Genomic_DNA"/>
</dbReference>
<gene>
    <name evidence="1" type="ORF">CGS46_12900</name>
</gene>
<reference evidence="1 2" key="1">
    <citation type="journal article" date="2017" name="Front. Microbiol.">
        <title>New Insights into the Diversity of the Genus Faecalibacterium.</title>
        <authorList>
            <person name="Benevides L."/>
            <person name="Burman S."/>
            <person name="Martin R."/>
            <person name="Robert V."/>
            <person name="Thomas M."/>
            <person name="Miquel S."/>
            <person name="Chain F."/>
            <person name="Sokol H."/>
            <person name="Bermudez-Humaran L.G."/>
            <person name="Morrison M."/>
            <person name="Langella P."/>
            <person name="Azevedo V.A."/>
            <person name="Chatel J.M."/>
            <person name="Soares S."/>
        </authorList>
    </citation>
    <scope>NUCLEOTIDE SEQUENCE [LARGE SCALE GENOMIC DNA]</scope>
    <source>
        <strain evidence="2">CNCM I-4540</strain>
    </source>
</reference>
<accession>A0A2A6Z7Q2</accession>
<proteinExistence type="predicted"/>
<dbReference type="AlphaFoldDB" id="A0A2A6Z7Q2"/>
<comment type="caution">
    <text evidence="1">The sequence shown here is derived from an EMBL/GenBank/DDBJ whole genome shotgun (WGS) entry which is preliminary data.</text>
</comment>